<dbReference type="RefSeq" id="WP_240568454.1">
    <property type="nucleotide sequence ID" value="NZ_JAKVPY010000012.1"/>
</dbReference>
<dbReference type="PROSITE" id="PS50994">
    <property type="entry name" value="INTEGRASE"/>
    <property type="match status" value="1"/>
</dbReference>
<dbReference type="EMBL" id="JAKVPY010000012">
    <property type="protein sequence ID" value="MCH4563822.1"/>
    <property type="molecule type" value="Genomic_DNA"/>
</dbReference>
<dbReference type="PANTHER" id="PTHR46889">
    <property type="entry name" value="TRANSPOSASE INSF FOR INSERTION SEQUENCE IS3B-RELATED"/>
    <property type="match status" value="1"/>
</dbReference>
<gene>
    <name evidence="2" type="ORF">MKP05_11845</name>
</gene>
<accession>A0ABS9RVH0</accession>
<evidence type="ECO:0000259" key="1">
    <source>
        <dbReference type="PROSITE" id="PS50994"/>
    </source>
</evidence>
<dbReference type="PANTHER" id="PTHR46889:SF4">
    <property type="entry name" value="TRANSPOSASE INSO FOR INSERTION SEQUENCE ELEMENT IS911B-RELATED"/>
    <property type="match status" value="1"/>
</dbReference>
<dbReference type="InterPro" id="IPR050900">
    <property type="entry name" value="Transposase_IS3/IS150/IS904"/>
</dbReference>
<evidence type="ECO:0000313" key="3">
    <source>
        <dbReference type="Proteomes" id="UP001202117"/>
    </source>
</evidence>
<feature type="domain" description="Integrase catalytic" evidence="1">
    <location>
        <begin position="136"/>
        <end position="302"/>
    </location>
</feature>
<dbReference type="Pfam" id="PF00665">
    <property type="entry name" value="rve"/>
    <property type="match status" value="1"/>
</dbReference>
<dbReference type="InterPro" id="IPR048020">
    <property type="entry name" value="Transpos_IS3"/>
</dbReference>
<sequence length="357" mass="40895">MISTPDRRHAVELINEARNAGARLEPACEVLGITPRPHQRWTRDGELREDQRPFAERPVPTNALTAAEEQEILDVCHRPEFANLPPDQIVVRLLDEESRYIASVSTFYRVLRRHHEVVHRGRARAPRHHARPTTYHATGPNQTWSWDCTWLGGPIKGEHYYLVMILDIFSRKIVGWEVFLAESALNSRTVIERAVLAEKVVNQPLVLHADNGSPFKGATLLEKLHDLNITPSYSRPRVSNDNPYSEAALRTCKYRPDYPVDGFASVGEARQWVQGFVHWYNHEHRHSGIRFVIPGERHARQDKAILTRRHALNLAARKANPARWSGKTRNWAPIETVSLNPEREPEVTLVEPEKQAA</sequence>
<reference evidence="2 3" key="1">
    <citation type="submission" date="2022-02" db="EMBL/GenBank/DDBJ databases">
        <title>Halomonas fukangensis sp. nov., a halophilic bacterium isolated from a bulk soil of Kalidium foliatum at Fukang.</title>
        <authorList>
            <person name="Huang Y."/>
        </authorList>
    </citation>
    <scope>NUCLEOTIDE SEQUENCE [LARGE SCALE GENOMIC DNA]</scope>
    <source>
        <strain evidence="2 3">EGI 63088</strain>
    </source>
</reference>
<dbReference type="InterPro" id="IPR012337">
    <property type="entry name" value="RNaseH-like_sf"/>
</dbReference>
<evidence type="ECO:0000313" key="2">
    <source>
        <dbReference type="EMBL" id="MCH4563822.1"/>
    </source>
</evidence>
<protein>
    <submittedName>
        <fullName evidence="2">IS3 family transposase</fullName>
    </submittedName>
</protein>
<proteinExistence type="predicted"/>
<dbReference type="InterPro" id="IPR036397">
    <property type="entry name" value="RNaseH_sf"/>
</dbReference>
<dbReference type="SUPFAM" id="SSF53098">
    <property type="entry name" value="Ribonuclease H-like"/>
    <property type="match status" value="1"/>
</dbReference>
<keyword evidence="3" id="KW-1185">Reference proteome</keyword>
<organism evidence="2 3">
    <name type="scientific">Halomonas flagellata</name>
    <dbReference type="NCBI Taxonomy" id="2920385"/>
    <lineage>
        <taxon>Bacteria</taxon>
        <taxon>Pseudomonadati</taxon>
        <taxon>Pseudomonadota</taxon>
        <taxon>Gammaproteobacteria</taxon>
        <taxon>Oceanospirillales</taxon>
        <taxon>Halomonadaceae</taxon>
        <taxon>Halomonas</taxon>
    </lineage>
</organism>
<dbReference type="Gene3D" id="3.30.420.10">
    <property type="entry name" value="Ribonuclease H-like superfamily/Ribonuclease H"/>
    <property type="match status" value="1"/>
</dbReference>
<name>A0ABS9RVH0_9GAMM</name>
<dbReference type="NCBIfam" id="NF033516">
    <property type="entry name" value="transpos_IS3"/>
    <property type="match status" value="1"/>
</dbReference>
<dbReference type="Proteomes" id="UP001202117">
    <property type="component" value="Unassembled WGS sequence"/>
</dbReference>
<comment type="caution">
    <text evidence="2">The sequence shown here is derived from an EMBL/GenBank/DDBJ whole genome shotgun (WGS) entry which is preliminary data.</text>
</comment>
<dbReference type="InterPro" id="IPR001584">
    <property type="entry name" value="Integrase_cat-core"/>
</dbReference>